<proteinExistence type="inferred from homology"/>
<feature type="chain" id="PRO_5035238360" evidence="4">
    <location>
        <begin position="18"/>
        <end position="1277"/>
    </location>
</feature>
<dbReference type="InterPro" id="IPR038606">
    <property type="entry name" value="To_sf"/>
</dbReference>
<comment type="similarity">
    <text evidence="3">Belongs to the TO family.</text>
</comment>
<evidence type="ECO:0000256" key="1">
    <source>
        <dbReference type="ARBA" id="ARBA00022729"/>
    </source>
</evidence>
<evidence type="ECO:0000313" key="5">
    <source>
        <dbReference type="EMBL" id="KAH0814474.1"/>
    </source>
</evidence>
<dbReference type="Proteomes" id="UP000719412">
    <property type="component" value="Unassembled WGS sequence"/>
</dbReference>
<dbReference type="Gene3D" id="3.15.10.30">
    <property type="entry name" value="Haemolymph juvenile hormone binding protein"/>
    <property type="match status" value="5"/>
</dbReference>
<protein>
    <submittedName>
        <fullName evidence="5">Uncharacterized protein</fullName>
    </submittedName>
</protein>
<keyword evidence="1 4" id="KW-0732">Signal</keyword>
<evidence type="ECO:0000313" key="6">
    <source>
        <dbReference type="Proteomes" id="UP000719412"/>
    </source>
</evidence>
<dbReference type="FunFam" id="3.15.10.30:FF:000001">
    <property type="entry name" value="Takeout-like protein 1"/>
    <property type="match status" value="5"/>
</dbReference>
<dbReference type="SMART" id="SM00700">
    <property type="entry name" value="JHBP"/>
    <property type="match status" value="5"/>
</dbReference>
<name>A0A8J6HH12_TENMO</name>
<reference evidence="5" key="1">
    <citation type="journal article" date="2020" name="J Insects Food Feed">
        <title>The yellow mealworm (Tenebrio molitor) genome: a resource for the emerging insects as food and feed industry.</title>
        <authorList>
            <person name="Eriksson T."/>
            <person name="Andere A."/>
            <person name="Kelstrup H."/>
            <person name="Emery V."/>
            <person name="Picard C."/>
        </authorList>
    </citation>
    <scope>NUCLEOTIDE SEQUENCE</scope>
    <source>
        <strain evidence="5">Stoneville</strain>
        <tissue evidence="5">Whole head</tissue>
    </source>
</reference>
<dbReference type="GO" id="GO:0005615">
    <property type="term" value="C:extracellular space"/>
    <property type="evidence" value="ECO:0007669"/>
    <property type="project" value="TreeGrafter"/>
</dbReference>
<evidence type="ECO:0000256" key="3">
    <source>
        <dbReference type="ARBA" id="ARBA00060902"/>
    </source>
</evidence>
<dbReference type="AlphaFoldDB" id="A0A8J6HH12"/>
<gene>
    <name evidence="5" type="ORF">GEV33_008317</name>
</gene>
<sequence length="1277" mass="144430">MGRTLVFLFVLVSVVSCAKPPASFKKCNRKDPKWKQCFKEAVIDALPQLSKSFDEVNLPSFEPLWIPELTIAAGGSVAVTQNYKNSKIFGLTKMKLDKAEVDFDKKIFEFSGIVPELILEGEYTLDGKVLLLPVQGVGNSTTTMKNVSLGGSMKYEEVKKKGKTHMKFVTAKGLVKPTLIVFHFDNLFNGDKLLGDEINRVVNENWKLLYEDIEETFTDATMKIIMNLCNNVFFFALVAVVSCAKLPANFKKCNRKDPKWKDCVKEAIDDALPQLTKSFDEVNLPNFEPLWIPQVAIAGGGNVAMTQNYKNCKIFGLTKMKLDKAGFDFDNKTFEFSGIVPELILTGQYSLDGKVMLLPVQGEGDITTTIKNVEVSCSTKYEEVKKKGKTYMQFVGAKGQIKPSSIVFHFDNLFNGDKLLGDEINKMMNENWKLLYEDIEETLLDATTKIFINILNNFFAPNFKKCNRNEPKWKECVLEAGRDGIPQLNRATKKFDFANRTFEVGGVVPELEVTGPYKLEGKILLLPHMKYVSGKTKIQPGSVFFRFENLFNRDKCDANTANFKKCNRKDPKWKECVLEAGSDAISQLTRPFPEVNLPNLEPLVIQEVNVGTATGGVSLTQNYKNLTIFGLTGAKLEKLEFNFHNKSGEISGVFPELKITARYKVDGKFLLLKISGEGPGEATLRDVKFHSSTKYEEIKKEDKTYVKIVSARTKITPGLIVFQVGTNIFSGDNVVGEDIIRVMNENWDVLYEDLEGDYTKVVNEARRHDTPGLNKIMIIWHVFAAHTCPPLLLQDILKYFSPRDKQIKCRLSNGNVSPRKWCQNDARIIESGGRFASDCSLFCGPANFKKCNRKEPKWKECVFEATIDGLSQLTKPFPEVNIPTVDPLEVPEINIEGSGRVAVNQHFSNVKIFGLSSAKVDKFEFDFDKKTLVAESTFPELRMPGNYKVDGTILLFPVKGEGTGQTTMINLHVKCVLDYEEVKKKGKTYIKFVKSEMKMIPGKIHFNFDNLFNGDKTLGDNINQVLNDNWAVVYEDIEDSYTELVNRIWLSLLNAPNFKKCNRKEPKWKECVYEAGIDGLSQLTKPFPGLNIPTVDPLDVPEINIQGAGRVAVNQHFKNVKIYGISTVKPEKFEFDFDKKTLVLEGTFPELRMPGDYKFDGTVLLFPVRGEGTGQTTMINLHVKCVLTYEEVKKKGKTFMKFVKSDMKMTPGKMHFRFDNLFDGDKTLGDNINQVLNDNWEVVYQDVEDPYTELVNRIWLSLLNGFFSKVSIEEAFD</sequence>
<organism evidence="5 6">
    <name type="scientific">Tenebrio molitor</name>
    <name type="common">Yellow mealworm beetle</name>
    <dbReference type="NCBI Taxonomy" id="7067"/>
    <lineage>
        <taxon>Eukaryota</taxon>
        <taxon>Metazoa</taxon>
        <taxon>Ecdysozoa</taxon>
        <taxon>Arthropoda</taxon>
        <taxon>Hexapoda</taxon>
        <taxon>Insecta</taxon>
        <taxon>Pterygota</taxon>
        <taxon>Neoptera</taxon>
        <taxon>Endopterygota</taxon>
        <taxon>Coleoptera</taxon>
        <taxon>Polyphaga</taxon>
        <taxon>Cucujiformia</taxon>
        <taxon>Tenebrionidae</taxon>
        <taxon>Tenebrio</taxon>
    </lineage>
</organism>
<evidence type="ECO:0000256" key="2">
    <source>
        <dbReference type="ARBA" id="ARBA00023108"/>
    </source>
</evidence>
<dbReference type="PROSITE" id="PS51257">
    <property type="entry name" value="PROKAR_LIPOPROTEIN"/>
    <property type="match status" value="1"/>
</dbReference>
<feature type="signal peptide" evidence="4">
    <location>
        <begin position="1"/>
        <end position="17"/>
    </location>
</feature>
<keyword evidence="6" id="KW-1185">Reference proteome</keyword>
<reference evidence="5" key="2">
    <citation type="submission" date="2021-08" db="EMBL/GenBank/DDBJ databases">
        <authorList>
            <person name="Eriksson T."/>
        </authorList>
    </citation>
    <scope>NUCLEOTIDE SEQUENCE</scope>
    <source>
        <strain evidence="5">Stoneville</strain>
        <tissue evidence="5">Whole head</tissue>
    </source>
</reference>
<keyword evidence="2" id="KW-0090">Biological rhythms</keyword>
<evidence type="ECO:0000256" key="4">
    <source>
        <dbReference type="SAM" id="SignalP"/>
    </source>
</evidence>
<dbReference type="GO" id="GO:0007623">
    <property type="term" value="P:circadian rhythm"/>
    <property type="evidence" value="ECO:0007669"/>
    <property type="project" value="UniProtKB-ARBA"/>
</dbReference>
<comment type="caution">
    <text evidence="5">The sequence shown here is derived from an EMBL/GenBank/DDBJ whole genome shotgun (WGS) entry which is preliminary data.</text>
</comment>
<dbReference type="PANTHER" id="PTHR11008:SF32">
    <property type="entry name" value="CIRCADIAN CLOCK-CONTROLLED PROTEIN DAYWAKE-RELATED"/>
    <property type="match status" value="1"/>
</dbReference>
<dbReference type="EMBL" id="JABDTM020024251">
    <property type="protein sequence ID" value="KAH0814474.1"/>
    <property type="molecule type" value="Genomic_DNA"/>
</dbReference>
<accession>A0A8J6HH12</accession>
<dbReference type="PANTHER" id="PTHR11008">
    <property type="entry name" value="PROTEIN TAKEOUT-LIKE PROTEIN"/>
    <property type="match status" value="1"/>
</dbReference>
<dbReference type="InterPro" id="IPR010562">
    <property type="entry name" value="Haemolymph_juvenile_hormone-bd"/>
</dbReference>
<dbReference type="Pfam" id="PF06585">
    <property type="entry name" value="JHBP"/>
    <property type="match status" value="5"/>
</dbReference>